<dbReference type="Proteomes" id="UP001164761">
    <property type="component" value="Chromosome"/>
</dbReference>
<dbReference type="PANTHER" id="PTHR30619:SF1">
    <property type="entry name" value="RECOMBINATION PROTEIN 2"/>
    <property type="match status" value="1"/>
</dbReference>
<evidence type="ECO:0000259" key="7">
    <source>
        <dbReference type="Pfam" id="PF03772"/>
    </source>
</evidence>
<accession>A0ABY6ZLH8</accession>
<keyword evidence="5 6" id="KW-0472">Membrane</keyword>
<dbReference type="PANTHER" id="PTHR30619">
    <property type="entry name" value="DNA INTERNALIZATION/COMPETENCE PROTEIN COMEC/REC2"/>
    <property type="match status" value="1"/>
</dbReference>
<protein>
    <submittedName>
        <fullName evidence="8">ComEC/Rec2 family competence protein</fullName>
    </submittedName>
</protein>
<comment type="subcellular location">
    <subcellularLocation>
        <location evidence="1">Cell membrane</location>
        <topology evidence="1">Multi-pass membrane protein</topology>
    </subcellularLocation>
</comment>
<dbReference type="NCBIfam" id="TIGR00360">
    <property type="entry name" value="ComEC_N-term"/>
    <property type="match status" value="1"/>
</dbReference>
<keyword evidence="3 6" id="KW-0812">Transmembrane</keyword>
<evidence type="ECO:0000256" key="4">
    <source>
        <dbReference type="ARBA" id="ARBA00022989"/>
    </source>
</evidence>
<evidence type="ECO:0000256" key="3">
    <source>
        <dbReference type="ARBA" id="ARBA00022692"/>
    </source>
</evidence>
<feature type="transmembrane region" description="Helical" evidence="6">
    <location>
        <begin position="417"/>
        <end position="441"/>
    </location>
</feature>
<evidence type="ECO:0000256" key="1">
    <source>
        <dbReference type="ARBA" id="ARBA00004651"/>
    </source>
</evidence>
<reference evidence="8" key="1">
    <citation type="submission" date="2022-08" db="EMBL/GenBank/DDBJ databases">
        <title>Alicyclobacillus fastidiosus DSM 17978, complete genome.</title>
        <authorList>
            <person name="Wang Q."/>
            <person name="Cai R."/>
            <person name="Wang Z."/>
        </authorList>
    </citation>
    <scope>NUCLEOTIDE SEQUENCE</scope>
    <source>
        <strain evidence="8">DSM 17978</strain>
    </source>
</reference>
<feature type="transmembrane region" description="Helical" evidence="6">
    <location>
        <begin position="57"/>
        <end position="77"/>
    </location>
</feature>
<evidence type="ECO:0000256" key="5">
    <source>
        <dbReference type="ARBA" id="ARBA00023136"/>
    </source>
</evidence>
<keyword evidence="2" id="KW-1003">Cell membrane</keyword>
<proteinExistence type="predicted"/>
<dbReference type="RefSeq" id="WP_268007670.1">
    <property type="nucleotide sequence ID" value="NZ_CP104067.1"/>
</dbReference>
<gene>
    <name evidence="8" type="ORF">NZD89_10500</name>
</gene>
<evidence type="ECO:0000313" key="8">
    <source>
        <dbReference type="EMBL" id="WAH43770.1"/>
    </source>
</evidence>
<dbReference type="InterPro" id="IPR052159">
    <property type="entry name" value="Competence_DNA_uptake"/>
</dbReference>
<feature type="transmembrane region" description="Helical" evidence="6">
    <location>
        <begin position="453"/>
        <end position="472"/>
    </location>
</feature>
<keyword evidence="4 6" id="KW-1133">Transmembrane helix</keyword>
<feature type="transmembrane region" description="Helical" evidence="6">
    <location>
        <begin position="385"/>
        <end position="411"/>
    </location>
</feature>
<feature type="domain" description="ComEC/Rec2-related protein" evidence="7">
    <location>
        <begin position="216"/>
        <end position="509"/>
    </location>
</feature>
<name>A0ABY6ZLH8_9BACL</name>
<feature type="transmembrane region" description="Helical" evidence="6">
    <location>
        <begin position="492"/>
        <end position="509"/>
    </location>
</feature>
<sequence length="527" mass="57626">MKRRVMAVNTGAWLGICALVAAQHICVFQYPRYLLIGTLTFCSVLCSAIVATSRIRAIRLCVGCVIAVSTGLALGLLHNARVSPSPTAPLGAPTLLRGSVEHITMEPQTAIYTISVDADGPDANHRCTYTASWSPFARVPVAIVPGERVLVRGMFVARPVRQPLQDWLSPMYAFRGQLVAAEPARGLANGSNELERALAKTVPEAKRMLADLALSMVVGRAAPLSATTQTLFLDAGVTHLLAASGANVVLCLRFARFVWQWGVRWWGVRSRILQIAYEIGVIWGFVCLCGCATPIARAGVFASYTVLARACGRPVDALTALSVSTLLFALWSPQAVSSVSGVLSITAAFAMCQTSANRIADPLQALRSERHSSLRRWGVAKIQSGLVHVFELMYASVLMDVYMIPLVWWWFGQLTPYGALATVIVEPILVLLLPLTLLWCVTCLADLAVPCPWLLAISHLLGLAAVAMVNGLCHLLHQIVQFPYSFDVMPALPFWFILSYYGFLFFMQWQRPFVQYISYVCSPTRVK</sequence>
<dbReference type="Pfam" id="PF03772">
    <property type="entry name" value="Competence"/>
    <property type="match status" value="1"/>
</dbReference>
<organism evidence="8 9">
    <name type="scientific">Alicyclobacillus fastidiosus</name>
    <dbReference type="NCBI Taxonomy" id="392011"/>
    <lineage>
        <taxon>Bacteria</taxon>
        <taxon>Bacillati</taxon>
        <taxon>Bacillota</taxon>
        <taxon>Bacilli</taxon>
        <taxon>Bacillales</taxon>
        <taxon>Alicyclobacillaceae</taxon>
        <taxon>Alicyclobacillus</taxon>
    </lineage>
</organism>
<feature type="transmembrane region" description="Helical" evidence="6">
    <location>
        <begin position="275"/>
        <end position="296"/>
    </location>
</feature>
<dbReference type="EMBL" id="CP104067">
    <property type="protein sequence ID" value="WAH43770.1"/>
    <property type="molecule type" value="Genomic_DNA"/>
</dbReference>
<evidence type="ECO:0000256" key="6">
    <source>
        <dbReference type="SAM" id="Phobius"/>
    </source>
</evidence>
<evidence type="ECO:0000256" key="2">
    <source>
        <dbReference type="ARBA" id="ARBA00022475"/>
    </source>
</evidence>
<feature type="transmembrane region" description="Helical" evidence="6">
    <location>
        <begin position="32"/>
        <end position="50"/>
    </location>
</feature>
<keyword evidence="9" id="KW-1185">Reference proteome</keyword>
<evidence type="ECO:0000313" key="9">
    <source>
        <dbReference type="Proteomes" id="UP001164761"/>
    </source>
</evidence>
<dbReference type="InterPro" id="IPR004477">
    <property type="entry name" value="ComEC_N"/>
</dbReference>